<dbReference type="EMBL" id="KV460208">
    <property type="protein sequence ID" value="OBU00590.1"/>
    <property type="molecule type" value="Genomic_DNA"/>
</dbReference>
<feature type="transmembrane region" description="Helical" evidence="8">
    <location>
        <begin position="32"/>
        <end position="53"/>
    </location>
</feature>
<dbReference type="InterPro" id="IPR050930">
    <property type="entry name" value="MFS_Vesicular_Transporter"/>
</dbReference>
<reference evidence="10 11" key="1">
    <citation type="submission" date="2016-03" db="EMBL/GenBank/DDBJ databases">
        <title>Comparative genomics of Pseudogymnoascus destructans, the fungus causing white-nose syndrome of bats.</title>
        <authorList>
            <person name="Palmer J.M."/>
            <person name="Drees K.P."/>
            <person name="Foster J.T."/>
            <person name="Lindner D.L."/>
        </authorList>
    </citation>
    <scope>NUCLEOTIDE SEQUENCE [LARGE SCALE GENOMIC DNA]</scope>
    <source>
        <strain evidence="10 11">UAMH 10579</strain>
    </source>
</reference>
<feature type="transmembrane region" description="Helical" evidence="8">
    <location>
        <begin position="366"/>
        <end position="385"/>
    </location>
</feature>
<keyword evidence="6 8" id="KW-0472">Membrane</keyword>
<protein>
    <recommendedName>
        <fullName evidence="9">Major facilitator superfamily (MFS) profile domain-containing protein</fullName>
    </recommendedName>
</protein>
<comment type="similarity">
    <text evidence="2">Belongs to the major facilitator superfamily. Vesicular transporter family.</text>
</comment>
<gene>
    <name evidence="10" type="ORF">VE01_01166</name>
</gene>
<reference evidence="11" key="2">
    <citation type="journal article" date="2018" name="Nat. Commun.">
        <title>Extreme sensitivity to ultraviolet light in the fungal pathogen causing white-nose syndrome of bats.</title>
        <authorList>
            <person name="Palmer J.M."/>
            <person name="Drees K.P."/>
            <person name="Foster J.T."/>
            <person name="Lindner D.L."/>
        </authorList>
    </citation>
    <scope>NUCLEOTIDE SEQUENCE [LARGE SCALE GENOMIC DNA]</scope>
    <source>
        <strain evidence="11">UAMH 10579</strain>
    </source>
</reference>
<evidence type="ECO:0000313" key="11">
    <source>
        <dbReference type="Proteomes" id="UP000091956"/>
    </source>
</evidence>
<dbReference type="SUPFAM" id="SSF103473">
    <property type="entry name" value="MFS general substrate transporter"/>
    <property type="match status" value="1"/>
</dbReference>
<evidence type="ECO:0000256" key="3">
    <source>
        <dbReference type="ARBA" id="ARBA00022448"/>
    </source>
</evidence>
<evidence type="ECO:0000259" key="9">
    <source>
        <dbReference type="PROSITE" id="PS50850"/>
    </source>
</evidence>
<feature type="compositionally biased region" description="Basic and acidic residues" evidence="7">
    <location>
        <begin position="507"/>
        <end position="518"/>
    </location>
</feature>
<dbReference type="Proteomes" id="UP000091956">
    <property type="component" value="Unassembled WGS sequence"/>
</dbReference>
<dbReference type="InterPro" id="IPR036259">
    <property type="entry name" value="MFS_trans_sf"/>
</dbReference>
<keyword evidence="3" id="KW-0813">Transport</keyword>
<name>A0A1B8GXP3_9PEZI</name>
<feature type="compositionally biased region" description="Acidic residues" evidence="7">
    <location>
        <begin position="519"/>
        <end position="530"/>
    </location>
</feature>
<dbReference type="RefSeq" id="XP_018134322.1">
    <property type="nucleotide sequence ID" value="XM_018270692.2"/>
</dbReference>
<dbReference type="InterPro" id="IPR011701">
    <property type="entry name" value="MFS"/>
</dbReference>
<keyword evidence="4 8" id="KW-0812">Transmembrane</keyword>
<evidence type="ECO:0000256" key="5">
    <source>
        <dbReference type="ARBA" id="ARBA00022989"/>
    </source>
</evidence>
<feature type="transmembrane region" description="Helical" evidence="8">
    <location>
        <begin position="73"/>
        <end position="95"/>
    </location>
</feature>
<dbReference type="PROSITE" id="PS50850">
    <property type="entry name" value="MFS"/>
    <property type="match status" value="1"/>
</dbReference>
<feature type="transmembrane region" description="Helical" evidence="8">
    <location>
        <begin position="134"/>
        <end position="152"/>
    </location>
</feature>
<dbReference type="PANTHER" id="PTHR23506">
    <property type="entry name" value="GH10249P"/>
    <property type="match status" value="1"/>
</dbReference>
<organism evidence="10 11">
    <name type="scientific">Pseudogymnoascus verrucosus</name>
    <dbReference type="NCBI Taxonomy" id="342668"/>
    <lineage>
        <taxon>Eukaryota</taxon>
        <taxon>Fungi</taxon>
        <taxon>Dikarya</taxon>
        <taxon>Ascomycota</taxon>
        <taxon>Pezizomycotina</taxon>
        <taxon>Leotiomycetes</taxon>
        <taxon>Thelebolales</taxon>
        <taxon>Thelebolaceae</taxon>
        <taxon>Pseudogymnoascus</taxon>
    </lineage>
</organism>
<feature type="transmembrane region" description="Helical" evidence="8">
    <location>
        <begin position="475"/>
        <end position="497"/>
    </location>
</feature>
<dbReference type="GeneID" id="28834552"/>
<dbReference type="PANTHER" id="PTHR23506:SF23">
    <property type="entry name" value="GH10249P"/>
    <property type="match status" value="1"/>
</dbReference>
<keyword evidence="11" id="KW-1185">Reference proteome</keyword>
<feature type="transmembrane region" description="Helical" evidence="8">
    <location>
        <begin position="443"/>
        <end position="463"/>
    </location>
</feature>
<evidence type="ECO:0000256" key="8">
    <source>
        <dbReference type="SAM" id="Phobius"/>
    </source>
</evidence>
<evidence type="ECO:0000256" key="2">
    <source>
        <dbReference type="ARBA" id="ARBA00006829"/>
    </source>
</evidence>
<dbReference type="InterPro" id="IPR001958">
    <property type="entry name" value="Tet-R_TetA/multi-R_MdtG-like"/>
</dbReference>
<comment type="subcellular location">
    <subcellularLocation>
        <location evidence="1">Membrane</location>
        <topology evidence="1">Multi-pass membrane protein</topology>
    </subcellularLocation>
</comment>
<keyword evidence="5 8" id="KW-1133">Transmembrane helix</keyword>
<feature type="transmembrane region" description="Helical" evidence="8">
    <location>
        <begin position="391"/>
        <end position="422"/>
    </location>
</feature>
<dbReference type="OrthoDB" id="5086884at2759"/>
<feature type="transmembrane region" description="Helical" evidence="8">
    <location>
        <begin position="107"/>
        <end position="128"/>
    </location>
</feature>
<evidence type="ECO:0000256" key="4">
    <source>
        <dbReference type="ARBA" id="ARBA00022692"/>
    </source>
</evidence>
<feature type="transmembrane region" description="Helical" evidence="8">
    <location>
        <begin position="339"/>
        <end position="359"/>
    </location>
</feature>
<accession>A0A1B8GXP3</accession>
<dbReference type="PRINTS" id="PR01035">
    <property type="entry name" value="TCRTETA"/>
</dbReference>
<sequence length="530" mass="55800">MSLGRLHNFLSGHRADASSPPPHFLAFRSSKLFIILTLCAAVFSDMFLYGVIVPVVPFALTARAGVPEGDAQHWVSVLLAVYGAALLVSAPISGWYADRTSSRRLPLLFGLVALTGATVMLCLARSVALMVVGRLLQGCAAGVVWTVGMALMVDTVGQKDIGQLLGYVGISMSVGIIAAPLVGGVVYQRCGYYEVYYVCFGLLALDIGMRLALIEKKIAAQWDDVVGVKPAVDVGETTAEEARETDSPAAVATEKTLDVPGVTSSTDASTTNEAPTSAQPPPATPSPRPRHPMLTLLSSRRLLAALWACLIQASILTAFDSVLPLFVARTFSWSPTGAGLIFLPILIPGFFAPLFGAIADRYGPRWLAVSGFLGAIPCLVLLRFVDHNSTRQVILLCALLALLGTALAAVMPPLMAEITYIVEAKEVRSPGIFGAKGAYAQAYGLFVMAFAGGCLVGPIWAGFVDNKSGWGTMGWSLAILSFAGAVPVFIWAGGLVTRNNAKTGAERAAGKREVKVDDGGEEGVVGEEAR</sequence>
<dbReference type="GO" id="GO:0016020">
    <property type="term" value="C:membrane"/>
    <property type="evidence" value="ECO:0007669"/>
    <property type="project" value="UniProtKB-SubCell"/>
</dbReference>
<dbReference type="InterPro" id="IPR020846">
    <property type="entry name" value="MFS_dom"/>
</dbReference>
<feature type="region of interest" description="Disordered" evidence="7">
    <location>
        <begin position="507"/>
        <end position="530"/>
    </location>
</feature>
<feature type="compositionally biased region" description="Polar residues" evidence="7">
    <location>
        <begin position="262"/>
        <end position="274"/>
    </location>
</feature>
<evidence type="ECO:0000313" key="10">
    <source>
        <dbReference type="EMBL" id="OBU00590.1"/>
    </source>
</evidence>
<proteinExistence type="inferred from homology"/>
<dbReference type="STRING" id="342668.A0A1B8GXP3"/>
<feature type="transmembrane region" description="Helical" evidence="8">
    <location>
        <begin position="302"/>
        <end position="327"/>
    </location>
</feature>
<dbReference type="Pfam" id="PF07690">
    <property type="entry name" value="MFS_1"/>
    <property type="match status" value="1"/>
</dbReference>
<feature type="domain" description="Major facilitator superfamily (MFS) profile" evidence="9">
    <location>
        <begin position="34"/>
        <end position="496"/>
    </location>
</feature>
<evidence type="ECO:0000256" key="1">
    <source>
        <dbReference type="ARBA" id="ARBA00004141"/>
    </source>
</evidence>
<dbReference type="CDD" id="cd17325">
    <property type="entry name" value="MFS_MdtG_SLC18_like"/>
    <property type="match status" value="1"/>
</dbReference>
<feature type="region of interest" description="Disordered" evidence="7">
    <location>
        <begin position="260"/>
        <end position="290"/>
    </location>
</feature>
<feature type="transmembrane region" description="Helical" evidence="8">
    <location>
        <begin position="164"/>
        <end position="183"/>
    </location>
</feature>
<dbReference type="Gene3D" id="1.20.1250.20">
    <property type="entry name" value="MFS general substrate transporter like domains"/>
    <property type="match status" value="1"/>
</dbReference>
<dbReference type="GO" id="GO:0022857">
    <property type="term" value="F:transmembrane transporter activity"/>
    <property type="evidence" value="ECO:0007669"/>
    <property type="project" value="InterPro"/>
</dbReference>
<evidence type="ECO:0000256" key="7">
    <source>
        <dbReference type="SAM" id="MobiDB-lite"/>
    </source>
</evidence>
<evidence type="ECO:0000256" key="6">
    <source>
        <dbReference type="ARBA" id="ARBA00023136"/>
    </source>
</evidence>
<feature type="transmembrane region" description="Helical" evidence="8">
    <location>
        <begin position="195"/>
        <end position="213"/>
    </location>
</feature>
<dbReference type="AlphaFoldDB" id="A0A1B8GXP3"/>
<feature type="compositionally biased region" description="Pro residues" evidence="7">
    <location>
        <begin position="278"/>
        <end position="287"/>
    </location>
</feature>